<keyword evidence="2" id="KW-1185">Reference proteome</keyword>
<evidence type="ECO:0000313" key="1">
    <source>
        <dbReference type="EMBL" id="VDI01245.1"/>
    </source>
</evidence>
<name>A0A8B6CA21_MYTGA</name>
<dbReference type="AlphaFoldDB" id="A0A8B6CA21"/>
<gene>
    <name evidence="1" type="ORF">MGAL_10B020624</name>
</gene>
<dbReference type="Proteomes" id="UP000596742">
    <property type="component" value="Unassembled WGS sequence"/>
</dbReference>
<evidence type="ECO:0000313" key="2">
    <source>
        <dbReference type="Proteomes" id="UP000596742"/>
    </source>
</evidence>
<protein>
    <submittedName>
        <fullName evidence="1">Uncharacterized protein</fullName>
    </submittedName>
</protein>
<reference evidence="1" key="1">
    <citation type="submission" date="2018-11" db="EMBL/GenBank/DDBJ databases">
        <authorList>
            <person name="Alioto T."/>
            <person name="Alioto T."/>
        </authorList>
    </citation>
    <scope>NUCLEOTIDE SEQUENCE</scope>
</reference>
<organism evidence="1 2">
    <name type="scientific">Mytilus galloprovincialis</name>
    <name type="common">Mediterranean mussel</name>
    <dbReference type="NCBI Taxonomy" id="29158"/>
    <lineage>
        <taxon>Eukaryota</taxon>
        <taxon>Metazoa</taxon>
        <taxon>Spiralia</taxon>
        <taxon>Lophotrochozoa</taxon>
        <taxon>Mollusca</taxon>
        <taxon>Bivalvia</taxon>
        <taxon>Autobranchia</taxon>
        <taxon>Pteriomorphia</taxon>
        <taxon>Mytilida</taxon>
        <taxon>Mytiloidea</taxon>
        <taxon>Mytilidae</taxon>
        <taxon>Mytilinae</taxon>
        <taxon>Mytilus</taxon>
    </lineage>
</organism>
<comment type="caution">
    <text evidence="1">The sequence shown here is derived from an EMBL/GenBank/DDBJ whole genome shotgun (WGS) entry which is preliminary data.</text>
</comment>
<accession>A0A8B6CA21</accession>
<proteinExistence type="predicted"/>
<feature type="non-terminal residue" evidence="1">
    <location>
        <position position="128"/>
    </location>
</feature>
<sequence length="128" mass="15297">MRSQSESTERCHGRCKQVESHDDICQNKSLYDGIIKVFHRLQKESDNKVVSSWQNKVHQWMQKEAKSGHTDRDERYDYNRESKYTQLNHSNRILDRHKRRGILGDKNACFLNMQADPMLFNRINSAYH</sequence>
<dbReference type="EMBL" id="UYJE01001323">
    <property type="protein sequence ID" value="VDI01245.1"/>
    <property type="molecule type" value="Genomic_DNA"/>
</dbReference>